<evidence type="ECO:0000313" key="1">
    <source>
        <dbReference type="EMBL" id="ALP47732.1"/>
    </source>
</evidence>
<reference evidence="1 2" key="1">
    <citation type="journal article" date="2016" name="PLoS ONE">
        <title>Genomic Characterization of the Novel Aeromonas hydrophila Phage Ahp1 Suggests the Derivation of a New Subgroup from phiKMV-Like Family.</title>
        <authorList>
            <person name="Wang J.B."/>
            <person name="Lin N.T."/>
            <person name="Tseng Y.H."/>
            <person name="Weng S.F."/>
        </authorList>
    </citation>
    <scope>NUCLEOTIDE SEQUENCE [LARGE SCALE GENOMIC DNA]</scope>
</reference>
<dbReference type="Proteomes" id="UP000230040">
    <property type="component" value="Segment"/>
</dbReference>
<organism evidence="1 2">
    <name type="scientific">Aeromonas phage Ahp1</name>
    <dbReference type="NCBI Taxonomy" id="1747286"/>
    <lineage>
        <taxon>Viruses</taxon>
        <taxon>Duplodnaviria</taxon>
        <taxon>Heunggongvirae</taxon>
        <taxon>Uroviricota</taxon>
        <taxon>Caudoviricetes</taxon>
        <taxon>Autographivirales</taxon>
        <taxon>Autonotataviridae</taxon>
        <taxon>Melnykvirinae</taxon>
        <taxon>Ahphunavirus</taxon>
        <taxon>Ahphunavirus Ahp1</taxon>
    </lineage>
</organism>
<accession>A0A1S5Q8D3</accession>
<gene>
    <name evidence="1" type="ORF">Ahp1_13</name>
</gene>
<proteinExistence type="predicted"/>
<evidence type="ECO:0000313" key="2">
    <source>
        <dbReference type="Proteomes" id="UP000230040"/>
    </source>
</evidence>
<name>A0A1S5Q8D3_9CAUD</name>
<sequence>MIVKEIVKVERNFELGDLLIVRENMRGCSYRAGDFILIHRVPDSSDRFYYFTTPGTVKGDISCASGGAAWLNDLLDKGVITYEGNVK</sequence>
<protein>
    <submittedName>
        <fullName evidence="1">Uncharacterized protein</fullName>
    </submittedName>
</protein>
<dbReference type="EMBL" id="KT949345">
    <property type="protein sequence ID" value="ALP47732.1"/>
    <property type="molecule type" value="Genomic_DNA"/>
</dbReference>
<keyword evidence="2" id="KW-1185">Reference proteome</keyword>